<dbReference type="EMBL" id="BRXW01000514">
    <property type="protein sequence ID" value="GMH62103.1"/>
    <property type="molecule type" value="Genomic_DNA"/>
</dbReference>
<evidence type="ECO:0000313" key="3">
    <source>
        <dbReference type="Proteomes" id="UP001165122"/>
    </source>
</evidence>
<proteinExistence type="predicted"/>
<feature type="compositionally biased region" description="Polar residues" evidence="1">
    <location>
        <begin position="34"/>
        <end position="45"/>
    </location>
</feature>
<dbReference type="Proteomes" id="UP001165122">
    <property type="component" value="Unassembled WGS sequence"/>
</dbReference>
<dbReference type="AlphaFoldDB" id="A0A9W7E156"/>
<feature type="region of interest" description="Disordered" evidence="1">
    <location>
        <begin position="97"/>
        <end position="116"/>
    </location>
</feature>
<organism evidence="2 3">
    <name type="scientific">Triparma laevis f. longispina</name>
    <dbReference type="NCBI Taxonomy" id="1714387"/>
    <lineage>
        <taxon>Eukaryota</taxon>
        <taxon>Sar</taxon>
        <taxon>Stramenopiles</taxon>
        <taxon>Ochrophyta</taxon>
        <taxon>Bolidophyceae</taxon>
        <taxon>Parmales</taxon>
        <taxon>Triparmaceae</taxon>
        <taxon>Triparma</taxon>
    </lineage>
</organism>
<feature type="region of interest" description="Disordered" evidence="1">
    <location>
        <begin position="1"/>
        <end position="59"/>
    </location>
</feature>
<name>A0A9W7E156_9STRA</name>
<feature type="compositionally biased region" description="Polar residues" evidence="1">
    <location>
        <begin position="1"/>
        <end position="24"/>
    </location>
</feature>
<evidence type="ECO:0000256" key="1">
    <source>
        <dbReference type="SAM" id="MobiDB-lite"/>
    </source>
</evidence>
<sequence length="116" mass="12585">MDLESQLTVGETASQSSRSHQPLTQIMRKGQPLRFQSQEKTQSTFAKIPSPRQGRQDGLEPRAVGCVLATRCWVSHQGAKHLRTSVEDRAVSARFPPGGLPVRLPSPLTSPAACPA</sequence>
<gene>
    <name evidence="2" type="ORF">TrLO_g3228</name>
</gene>
<keyword evidence="3" id="KW-1185">Reference proteome</keyword>
<protein>
    <submittedName>
        <fullName evidence="2">Uncharacterized protein</fullName>
    </submittedName>
</protein>
<evidence type="ECO:0000313" key="2">
    <source>
        <dbReference type="EMBL" id="GMH62103.1"/>
    </source>
</evidence>
<comment type="caution">
    <text evidence="2">The sequence shown here is derived from an EMBL/GenBank/DDBJ whole genome shotgun (WGS) entry which is preliminary data.</text>
</comment>
<accession>A0A9W7E156</accession>
<reference evidence="3" key="1">
    <citation type="journal article" date="2023" name="Commun. Biol.">
        <title>Genome analysis of Parmales, the sister group of diatoms, reveals the evolutionary specialization of diatoms from phago-mixotrophs to photoautotrophs.</title>
        <authorList>
            <person name="Ban H."/>
            <person name="Sato S."/>
            <person name="Yoshikawa S."/>
            <person name="Yamada K."/>
            <person name="Nakamura Y."/>
            <person name="Ichinomiya M."/>
            <person name="Sato N."/>
            <person name="Blanc-Mathieu R."/>
            <person name="Endo H."/>
            <person name="Kuwata A."/>
            <person name="Ogata H."/>
        </authorList>
    </citation>
    <scope>NUCLEOTIDE SEQUENCE [LARGE SCALE GENOMIC DNA]</scope>
    <source>
        <strain evidence="3">NIES 3700</strain>
    </source>
</reference>